<proteinExistence type="predicted"/>
<evidence type="ECO:0000256" key="4">
    <source>
        <dbReference type="ARBA" id="ARBA00022840"/>
    </source>
</evidence>
<evidence type="ECO:0000256" key="5">
    <source>
        <dbReference type="ARBA" id="ARBA00022989"/>
    </source>
</evidence>
<evidence type="ECO:0000256" key="1">
    <source>
        <dbReference type="ARBA" id="ARBA00004651"/>
    </source>
</evidence>
<dbReference type="InterPro" id="IPR027417">
    <property type="entry name" value="P-loop_NTPase"/>
</dbReference>
<dbReference type="InterPro" id="IPR003439">
    <property type="entry name" value="ABC_transporter-like_ATP-bd"/>
</dbReference>
<evidence type="ECO:0000259" key="8">
    <source>
        <dbReference type="PROSITE" id="PS50893"/>
    </source>
</evidence>
<dbReference type="PANTHER" id="PTHR43394:SF1">
    <property type="entry name" value="ATP-BINDING CASSETTE SUB-FAMILY B MEMBER 10, MITOCHONDRIAL"/>
    <property type="match status" value="1"/>
</dbReference>
<evidence type="ECO:0000256" key="7">
    <source>
        <dbReference type="SAM" id="Phobius"/>
    </source>
</evidence>
<gene>
    <name evidence="10" type="ORF">FGK63_16610</name>
</gene>
<keyword evidence="5 7" id="KW-1133">Transmembrane helix</keyword>
<dbReference type="SUPFAM" id="SSF52540">
    <property type="entry name" value="P-loop containing nucleoside triphosphate hydrolases"/>
    <property type="match status" value="1"/>
</dbReference>
<feature type="transmembrane region" description="Helical" evidence="7">
    <location>
        <begin position="29"/>
        <end position="51"/>
    </location>
</feature>
<dbReference type="EMBL" id="VCPD01000006">
    <property type="protein sequence ID" value="TMV05662.1"/>
    <property type="molecule type" value="Genomic_DNA"/>
</dbReference>
<dbReference type="PROSITE" id="PS00211">
    <property type="entry name" value="ABC_TRANSPORTER_1"/>
    <property type="match status" value="1"/>
</dbReference>
<evidence type="ECO:0000313" key="10">
    <source>
        <dbReference type="EMBL" id="TMV05662.1"/>
    </source>
</evidence>
<dbReference type="GO" id="GO:0005524">
    <property type="term" value="F:ATP binding"/>
    <property type="evidence" value="ECO:0007669"/>
    <property type="project" value="UniProtKB-KW"/>
</dbReference>
<dbReference type="PROSITE" id="PS50893">
    <property type="entry name" value="ABC_TRANSPORTER_2"/>
    <property type="match status" value="1"/>
</dbReference>
<comment type="caution">
    <text evidence="10">The sequence shown here is derived from an EMBL/GenBank/DDBJ whole genome shotgun (WGS) entry which is preliminary data.</text>
</comment>
<evidence type="ECO:0000256" key="6">
    <source>
        <dbReference type="ARBA" id="ARBA00023136"/>
    </source>
</evidence>
<keyword evidence="6 7" id="KW-0472">Membrane</keyword>
<comment type="subcellular location">
    <subcellularLocation>
        <location evidence="1">Cell membrane</location>
        <topology evidence="1">Multi-pass membrane protein</topology>
    </subcellularLocation>
</comment>
<keyword evidence="4 10" id="KW-0067">ATP-binding</keyword>
<sequence>MNTKQKIRASLDKSILWRLLRENIKSQRVYYIVASVAMVLVAGTTAGIAWIMRDVVDSLFETDNASRVFSVAMAVFGIFFIKGIATYVQVVSLSRAGNRIVARQQIKLYDKLLRQGVSFFNLTESSDLLMRVTQSAQAARTVIEIIVTSAVRDTLSLIGLLAVMFYQQPVLSLFTLVIGPLALIGIRRLVKKVRDIVQMETKSLAEIMKVIQETSRGIRVVKAFALEERMAERMFNAVKQVEKRANSIARLEAVTSPLMDILAGFAVASVIALSAAQLFGSAASTPGQLMSFVTALMMAYEPAKRLSRVRVKVEVGLRLVEMMFSLLDQPETLAEKDNPQRLPDGPGKITFDEVSFGYERDKPILSEFSLTFDAGKTTALVGPSGGGKSTIVNLALRLYDPQSGTVSVDGQDIRQASFETLRRKMSFVGQDTFLFSASVADNIRLGREGATDAEVEKAARDANAYDFIMKLGRGFDTRVGENGAFLSGGQKQRIAIARALLRDSPILLLDEPTSALDSQSEHLVQEALQRLTAGRTTIIIAHRLSTILHADRIVVIEGGKVAETGSATELLDQQGPFRTLYEHQYKNALQNK</sequence>
<dbReference type="InterPro" id="IPR039421">
    <property type="entry name" value="Type_1_exporter"/>
</dbReference>
<dbReference type="InterPro" id="IPR017871">
    <property type="entry name" value="ABC_transporter-like_CS"/>
</dbReference>
<feature type="domain" description="ABC transporter" evidence="8">
    <location>
        <begin position="349"/>
        <end position="583"/>
    </location>
</feature>
<evidence type="ECO:0000256" key="3">
    <source>
        <dbReference type="ARBA" id="ARBA00022741"/>
    </source>
</evidence>
<dbReference type="Gene3D" id="1.20.1560.10">
    <property type="entry name" value="ABC transporter type 1, transmembrane domain"/>
    <property type="match status" value="1"/>
</dbReference>
<evidence type="ECO:0000313" key="11">
    <source>
        <dbReference type="Proteomes" id="UP001193035"/>
    </source>
</evidence>
<dbReference type="Proteomes" id="UP001193035">
    <property type="component" value="Unassembled WGS sequence"/>
</dbReference>
<keyword evidence="11" id="KW-1185">Reference proteome</keyword>
<dbReference type="CDD" id="cd18552">
    <property type="entry name" value="ABC_6TM_MsbA_like"/>
    <property type="match status" value="1"/>
</dbReference>
<organism evidence="10 11">
    <name type="scientific">Ruegeria sediminis</name>
    <dbReference type="NCBI Taxonomy" id="2583820"/>
    <lineage>
        <taxon>Bacteria</taxon>
        <taxon>Pseudomonadati</taxon>
        <taxon>Pseudomonadota</taxon>
        <taxon>Alphaproteobacteria</taxon>
        <taxon>Rhodobacterales</taxon>
        <taxon>Roseobacteraceae</taxon>
        <taxon>Ruegeria</taxon>
    </lineage>
</organism>
<dbReference type="InterPro" id="IPR011527">
    <property type="entry name" value="ABC1_TM_dom"/>
</dbReference>
<protein>
    <submittedName>
        <fullName evidence="10">ABC transporter ATP-binding protein</fullName>
    </submittedName>
</protein>
<dbReference type="PANTHER" id="PTHR43394">
    <property type="entry name" value="ATP-DEPENDENT PERMEASE MDL1, MITOCHONDRIAL"/>
    <property type="match status" value="1"/>
</dbReference>
<dbReference type="Pfam" id="PF00005">
    <property type="entry name" value="ABC_tran"/>
    <property type="match status" value="1"/>
</dbReference>
<keyword evidence="3" id="KW-0547">Nucleotide-binding</keyword>
<name>A0ABY2WUG7_9RHOB</name>
<evidence type="ECO:0000256" key="2">
    <source>
        <dbReference type="ARBA" id="ARBA00022692"/>
    </source>
</evidence>
<accession>A0ABY2WUG7</accession>
<dbReference type="Gene3D" id="3.40.50.300">
    <property type="entry name" value="P-loop containing nucleotide triphosphate hydrolases"/>
    <property type="match status" value="1"/>
</dbReference>
<keyword evidence="2 7" id="KW-0812">Transmembrane</keyword>
<evidence type="ECO:0000259" key="9">
    <source>
        <dbReference type="PROSITE" id="PS50929"/>
    </source>
</evidence>
<dbReference type="RefSeq" id="WP_138844320.1">
    <property type="nucleotide sequence ID" value="NZ_VCPD01000006.1"/>
</dbReference>
<dbReference type="InterPro" id="IPR036640">
    <property type="entry name" value="ABC1_TM_sf"/>
</dbReference>
<feature type="transmembrane region" description="Helical" evidence="7">
    <location>
        <begin position="71"/>
        <end position="93"/>
    </location>
</feature>
<feature type="domain" description="ABC transmembrane type-1" evidence="9">
    <location>
        <begin position="32"/>
        <end position="309"/>
    </location>
</feature>
<dbReference type="PROSITE" id="PS50929">
    <property type="entry name" value="ABC_TM1F"/>
    <property type="match status" value="1"/>
</dbReference>
<dbReference type="SUPFAM" id="SSF90123">
    <property type="entry name" value="ABC transporter transmembrane region"/>
    <property type="match status" value="1"/>
</dbReference>
<dbReference type="SMART" id="SM00382">
    <property type="entry name" value="AAA"/>
    <property type="match status" value="1"/>
</dbReference>
<dbReference type="Pfam" id="PF00664">
    <property type="entry name" value="ABC_membrane"/>
    <property type="match status" value="1"/>
</dbReference>
<dbReference type="InterPro" id="IPR003593">
    <property type="entry name" value="AAA+_ATPase"/>
</dbReference>
<reference evidence="10 11" key="1">
    <citation type="submission" date="2019-05" db="EMBL/GenBank/DDBJ databases">
        <title>Ruegeria sp. nov., isolated from tidal flat.</title>
        <authorList>
            <person name="Kim W."/>
        </authorList>
    </citation>
    <scope>NUCLEOTIDE SEQUENCE [LARGE SCALE GENOMIC DNA]</scope>
    <source>
        <strain evidence="10 11">CAU 1488</strain>
    </source>
</reference>